<proteinExistence type="predicted"/>
<dbReference type="Proteomes" id="UP000184334">
    <property type="component" value="Unassembled WGS sequence"/>
</dbReference>
<evidence type="ECO:0000313" key="3">
    <source>
        <dbReference type="EMBL" id="SHE87110.1"/>
    </source>
</evidence>
<keyword evidence="4" id="KW-1185">Reference proteome</keyword>
<dbReference type="OrthoDB" id="9809781at2"/>
<protein>
    <recommendedName>
        <fullName evidence="2">Phosphodiester glycosidase domain-containing protein</fullName>
    </recommendedName>
</protein>
<accession>A0A1M4X0X7</accession>
<feature type="domain" description="Phosphodiester glycosidase" evidence="2">
    <location>
        <begin position="460"/>
        <end position="604"/>
    </location>
</feature>
<reference evidence="3" key="1">
    <citation type="submission" date="2016-11" db="EMBL/GenBank/DDBJ databases">
        <authorList>
            <person name="Varghese N."/>
            <person name="Submissions S."/>
        </authorList>
    </citation>
    <scope>NUCLEOTIDE SEQUENCE [LARGE SCALE GENOMIC DNA]</scope>
    <source>
        <strain evidence="3">DSM 16785</strain>
    </source>
</reference>
<comment type="caution">
    <text evidence="3">The sequence shown here is derived from an EMBL/GenBank/DDBJ whole genome shotgun (WGS) entry which is preliminary data.</text>
</comment>
<evidence type="ECO:0000313" key="4">
    <source>
        <dbReference type="Proteomes" id="UP000184334"/>
    </source>
</evidence>
<evidence type="ECO:0000256" key="1">
    <source>
        <dbReference type="SAM" id="MobiDB-lite"/>
    </source>
</evidence>
<name>A0A1M4X0X7_MARH1</name>
<gene>
    <name evidence="3" type="ORF">SAMN02745164_01312</name>
</gene>
<dbReference type="Pfam" id="PF09992">
    <property type="entry name" value="NAGPA"/>
    <property type="match status" value="1"/>
</dbReference>
<dbReference type="STRING" id="1122195.SAMN02745164_01312"/>
<dbReference type="PANTHER" id="PTHR40446:SF2">
    <property type="entry name" value="N-ACETYLGLUCOSAMINE-1-PHOSPHODIESTER ALPHA-N-ACETYLGLUCOSAMINIDASE"/>
    <property type="match status" value="1"/>
</dbReference>
<dbReference type="PANTHER" id="PTHR40446">
    <property type="entry name" value="N-ACETYLGLUCOSAMINE-1-PHOSPHODIESTER ALPHA-N-ACETYLGLUCOSAMINIDASE"/>
    <property type="match status" value="1"/>
</dbReference>
<dbReference type="EMBL" id="FQUI01000019">
    <property type="protein sequence ID" value="SHE87110.1"/>
    <property type="molecule type" value="Genomic_DNA"/>
</dbReference>
<feature type="compositionally biased region" description="Low complexity" evidence="1">
    <location>
        <begin position="252"/>
        <end position="264"/>
    </location>
</feature>
<dbReference type="AlphaFoldDB" id="A0A1M4X0X7"/>
<feature type="region of interest" description="Disordered" evidence="1">
    <location>
        <begin position="251"/>
        <end position="271"/>
    </location>
</feature>
<dbReference type="InterPro" id="IPR018711">
    <property type="entry name" value="NAGPA"/>
</dbReference>
<sequence length="607" mass="70309">MYKKIFLILAMLFAILSFSNVYYIDITKNSTEFTNIKLSDKVFINIKQFVDFFKLQQFPSKNIIYISNPENNDILELDLIKGTARINFNINRSFSSAVISKDENLYVWLEAIKDFFNLKSFEVNENIFIYKSIPRMIKIEYSFNKIIFTLSHLINEHMIKLEKDGFVIFPSINEFPVPKDIDFKIISNNIIKYKINNFENYDLLITKRNIILTLNESKIQTNNEKENEKVVEKSNDTKNQVSPLEQKLNEIKNQNSTNATTNTNIKKKNEQSNVAVNDSKLDIELLKVENKMIDLNGRIVPVHIARINPKEFDIKILFNNLGAPNDAEKFLKEVNPILAINAGYFDVSTLEPIGKIITNGKIQHISPYLRPSFIIDNHNNPMIKDVVMEYKIYVKDVPFWIKAINTAWKGDVKLYTSEYKANIKESEEDYIFLLIENGFIVHVGKERPINDQRLLLIDKKYLKYIPDISEGDEVVFNIDINQKISIKEMVEGGPLVITDDLMQEALKEEKLSYSSSIISRKTPRTIVAIDNNNMVLFIVVDGYMESNPGINYDEAQLLLEKIGNIKQAMMLDGGSSSMFYYNGKILNYRSENWRNKIPAFLGVFKKK</sequence>
<dbReference type="RefSeq" id="WP_072864705.1">
    <property type="nucleotide sequence ID" value="NZ_FQUI01000019.1"/>
</dbReference>
<evidence type="ECO:0000259" key="2">
    <source>
        <dbReference type="Pfam" id="PF09992"/>
    </source>
</evidence>
<organism evidence="3 4">
    <name type="scientific">Marinitoga hydrogenitolerans (strain DSM 16785 / JCM 12826 / AT1271)</name>
    <dbReference type="NCBI Taxonomy" id="1122195"/>
    <lineage>
        <taxon>Bacteria</taxon>
        <taxon>Thermotogati</taxon>
        <taxon>Thermotogota</taxon>
        <taxon>Thermotogae</taxon>
        <taxon>Petrotogales</taxon>
        <taxon>Petrotogaceae</taxon>
        <taxon>Marinitoga</taxon>
    </lineage>
</organism>